<accession>A0ABW2XJM8</accession>
<sequence length="37" mass="4163">MSQIRREAVRDLINQDLFYNEIAREVGVSPARVSTAG</sequence>
<keyword evidence="2" id="KW-1185">Reference proteome</keyword>
<name>A0ABW2XJM8_9ACTN</name>
<evidence type="ECO:0000313" key="1">
    <source>
        <dbReference type="EMBL" id="MFD0686035.1"/>
    </source>
</evidence>
<dbReference type="EMBL" id="JBHTGP010000007">
    <property type="protein sequence ID" value="MFD0686035.1"/>
    <property type="molecule type" value="Genomic_DNA"/>
</dbReference>
<gene>
    <name evidence="1" type="ORF">ACFQZM_16140</name>
</gene>
<reference evidence="2" key="1">
    <citation type="journal article" date="2019" name="Int. J. Syst. Evol. Microbiol.">
        <title>The Global Catalogue of Microorganisms (GCM) 10K type strain sequencing project: providing services to taxonomists for standard genome sequencing and annotation.</title>
        <authorList>
            <consortium name="The Broad Institute Genomics Platform"/>
            <consortium name="The Broad Institute Genome Sequencing Center for Infectious Disease"/>
            <person name="Wu L."/>
            <person name="Ma J."/>
        </authorList>
    </citation>
    <scope>NUCLEOTIDE SEQUENCE [LARGE SCALE GENOMIC DNA]</scope>
    <source>
        <strain evidence="2">JCM 9371</strain>
    </source>
</reference>
<comment type="caution">
    <text evidence="1">The sequence shown here is derived from an EMBL/GenBank/DDBJ whole genome shotgun (WGS) entry which is preliminary data.</text>
</comment>
<protein>
    <submittedName>
        <fullName evidence="1">Transcriptional regulator</fullName>
    </submittedName>
</protein>
<organism evidence="1 2">
    <name type="scientific">Actinomadura fibrosa</name>
    <dbReference type="NCBI Taxonomy" id="111802"/>
    <lineage>
        <taxon>Bacteria</taxon>
        <taxon>Bacillati</taxon>
        <taxon>Actinomycetota</taxon>
        <taxon>Actinomycetes</taxon>
        <taxon>Streptosporangiales</taxon>
        <taxon>Thermomonosporaceae</taxon>
        <taxon>Actinomadura</taxon>
    </lineage>
</organism>
<dbReference type="Proteomes" id="UP001597063">
    <property type="component" value="Unassembled WGS sequence"/>
</dbReference>
<evidence type="ECO:0000313" key="2">
    <source>
        <dbReference type="Proteomes" id="UP001597063"/>
    </source>
</evidence>
<dbReference type="RefSeq" id="WP_242618943.1">
    <property type="nucleotide sequence ID" value="NZ_CAACUY010000007.1"/>
</dbReference>
<proteinExistence type="predicted"/>